<evidence type="ECO:0000313" key="2">
    <source>
        <dbReference type="EMBL" id="KAJ7737442.1"/>
    </source>
</evidence>
<feature type="transmembrane region" description="Helical" evidence="1">
    <location>
        <begin position="39"/>
        <end position="59"/>
    </location>
</feature>
<dbReference type="EMBL" id="JARJLG010000143">
    <property type="protein sequence ID" value="KAJ7737442.1"/>
    <property type="molecule type" value="Genomic_DNA"/>
</dbReference>
<evidence type="ECO:0000313" key="3">
    <source>
        <dbReference type="Proteomes" id="UP001215280"/>
    </source>
</evidence>
<organism evidence="2 3">
    <name type="scientific">Mycena maculata</name>
    <dbReference type="NCBI Taxonomy" id="230809"/>
    <lineage>
        <taxon>Eukaryota</taxon>
        <taxon>Fungi</taxon>
        <taxon>Dikarya</taxon>
        <taxon>Basidiomycota</taxon>
        <taxon>Agaricomycotina</taxon>
        <taxon>Agaricomycetes</taxon>
        <taxon>Agaricomycetidae</taxon>
        <taxon>Agaricales</taxon>
        <taxon>Marasmiineae</taxon>
        <taxon>Mycenaceae</taxon>
        <taxon>Mycena</taxon>
    </lineage>
</organism>
<name>A0AAD7IAE8_9AGAR</name>
<gene>
    <name evidence="2" type="ORF">DFH07DRAFT_842195</name>
</gene>
<keyword evidence="1" id="KW-1133">Transmembrane helix</keyword>
<keyword evidence="1" id="KW-0472">Membrane</keyword>
<keyword evidence="1" id="KW-0812">Transmembrane</keyword>
<proteinExistence type="predicted"/>
<comment type="caution">
    <text evidence="2">The sequence shown here is derived from an EMBL/GenBank/DDBJ whole genome shotgun (WGS) entry which is preliminary data.</text>
</comment>
<feature type="non-terminal residue" evidence="2">
    <location>
        <position position="1"/>
    </location>
</feature>
<reference evidence="2" key="1">
    <citation type="submission" date="2023-03" db="EMBL/GenBank/DDBJ databases">
        <title>Massive genome expansion in bonnet fungi (Mycena s.s.) driven by repeated elements and novel gene families across ecological guilds.</title>
        <authorList>
            <consortium name="Lawrence Berkeley National Laboratory"/>
            <person name="Harder C.B."/>
            <person name="Miyauchi S."/>
            <person name="Viragh M."/>
            <person name="Kuo A."/>
            <person name="Thoen E."/>
            <person name="Andreopoulos B."/>
            <person name="Lu D."/>
            <person name="Skrede I."/>
            <person name="Drula E."/>
            <person name="Henrissat B."/>
            <person name="Morin E."/>
            <person name="Kohler A."/>
            <person name="Barry K."/>
            <person name="LaButti K."/>
            <person name="Morin E."/>
            <person name="Salamov A."/>
            <person name="Lipzen A."/>
            <person name="Mereny Z."/>
            <person name="Hegedus B."/>
            <person name="Baldrian P."/>
            <person name="Stursova M."/>
            <person name="Weitz H."/>
            <person name="Taylor A."/>
            <person name="Grigoriev I.V."/>
            <person name="Nagy L.G."/>
            <person name="Martin F."/>
            <person name="Kauserud H."/>
        </authorList>
    </citation>
    <scope>NUCLEOTIDE SEQUENCE</scope>
    <source>
        <strain evidence="2">CBHHK188m</strain>
    </source>
</reference>
<evidence type="ECO:0000256" key="1">
    <source>
        <dbReference type="SAM" id="Phobius"/>
    </source>
</evidence>
<accession>A0AAD7IAE8</accession>
<dbReference type="Proteomes" id="UP001215280">
    <property type="component" value="Unassembled WGS sequence"/>
</dbReference>
<dbReference type="AlphaFoldDB" id="A0AAD7IAE8"/>
<protein>
    <submittedName>
        <fullName evidence="2">Uncharacterized protein</fullName>
    </submittedName>
</protein>
<keyword evidence="3" id="KW-1185">Reference proteome</keyword>
<sequence length="187" mass="21719">MCRALRKRRSDGGFFLKAWIWATSDGRHQARYNPLVRSFLVWIALIYRQYLVFCFSFLVSHLCVCDSIWRQQHLCVLHQRAHTIVFTGKIAPSPAHSTSAFGPPSPISFGSTAHKHRGSRNLRPRVGGRLFLGWNPTTNYTRKRVRSRFRNWGRIVMFQFSPPPISFYGFILRHVLGTGVKLKSMWI</sequence>